<evidence type="ECO:0000256" key="3">
    <source>
        <dbReference type="ARBA" id="ARBA00004946"/>
    </source>
</evidence>
<dbReference type="PROSITE" id="PS00600">
    <property type="entry name" value="AA_TRANSFER_CLASS_3"/>
    <property type="match status" value="1"/>
</dbReference>
<comment type="similarity">
    <text evidence="4 14">Belongs to the class-III pyridoxal-phosphate-dependent aminotransferase family.</text>
</comment>
<dbReference type="SUPFAM" id="SSF53383">
    <property type="entry name" value="PLP-dependent transferases"/>
    <property type="match status" value="1"/>
</dbReference>
<keyword evidence="17" id="KW-1185">Reference proteome</keyword>
<dbReference type="Gene3D" id="3.90.1150.10">
    <property type="entry name" value="Aspartate Aminotransferase, domain 1"/>
    <property type="match status" value="1"/>
</dbReference>
<evidence type="ECO:0000256" key="6">
    <source>
        <dbReference type="ARBA" id="ARBA00014798"/>
    </source>
</evidence>
<dbReference type="PIRSF" id="PIRSF000521">
    <property type="entry name" value="Transaminase_4ab_Lys_Orn"/>
    <property type="match status" value="1"/>
</dbReference>
<evidence type="ECO:0000256" key="1">
    <source>
        <dbReference type="ARBA" id="ARBA00001933"/>
    </source>
</evidence>
<organism evidence="16 17">
    <name type="scientific">Pilimelia terevasa</name>
    <dbReference type="NCBI Taxonomy" id="53372"/>
    <lineage>
        <taxon>Bacteria</taxon>
        <taxon>Bacillati</taxon>
        <taxon>Actinomycetota</taxon>
        <taxon>Actinomycetes</taxon>
        <taxon>Micromonosporales</taxon>
        <taxon>Micromonosporaceae</taxon>
        <taxon>Pilimelia</taxon>
    </lineage>
</organism>
<dbReference type="InterPro" id="IPR015424">
    <property type="entry name" value="PyrdxlP-dep_Trfase"/>
</dbReference>
<evidence type="ECO:0000313" key="16">
    <source>
        <dbReference type="EMBL" id="GGK34091.1"/>
    </source>
</evidence>
<dbReference type="InterPro" id="IPR005814">
    <property type="entry name" value="Aminotrans_3"/>
</dbReference>
<dbReference type="Gene3D" id="3.40.640.10">
    <property type="entry name" value="Type I PLP-dependent aspartate aminotransferase-like (Major domain)"/>
    <property type="match status" value="1"/>
</dbReference>
<comment type="function">
    <text evidence="2">Catalyzes reversively the conversion of L-aspartate beta-semialdehyde (ASA) to L-2,4-diaminobutyrate (DABA) by transamination with L-glutamate.</text>
</comment>
<dbReference type="GO" id="GO:0030170">
    <property type="term" value="F:pyridoxal phosphate binding"/>
    <property type="evidence" value="ECO:0007669"/>
    <property type="project" value="InterPro"/>
</dbReference>
<dbReference type="Pfam" id="PF00202">
    <property type="entry name" value="Aminotran_3"/>
    <property type="match status" value="1"/>
</dbReference>
<dbReference type="GO" id="GO:0045303">
    <property type="term" value="F:diaminobutyrate-2-oxoglutarate transaminase activity"/>
    <property type="evidence" value="ECO:0007669"/>
    <property type="project" value="UniProtKB-EC"/>
</dbReference>
<dbReference type="CDD" id="cd00610">
    <property type="entry name" value="OAT_like"/>
    <property type="match status" value="1"/>
</dbReference>
<evidence type="ECO:0000256" key="11">
    <source>
        <dbReference type="ARBA" id="ARBA00030665"/>
    </source>
</evidence>
<dbReference type="InterPro" id="IPR015422">
    <property type="entry name" value="PyrdxlP-dep_Trfase_small"/>
</dbReference>
<evidence type="ECO:0000313" key="17">
    <source>
        <dbReference type="Proteomes" id="UP000662200"/>
    </source>
</evidence>
<gene>
    <name evidence="16" type="primary">rhbA</name>
    <name evidence="16" type="ORF">GCM10010124_28360</name>
</gene>
<dbReference type="InterPro" id="IPR004637">
    <property type="entry name" value="Dat"/>
</dbReference>
<keyword evidence="7 16" id="KW-0032">Aminotransferase</keyword>
<comment type="pathway">
    <text evidence="3">Amine and polyamine biosynthesis; ectoine biosynthesis; L-ectoine from L-aspartate 4-semialdehyde: step 1/3.</text>
</comment>
<evidence type="ECO:0000256" key="4">
    <source>
        <dbReference type="ARBA" id="ARBA00008954"/>
    </source>
</evidence>
<reference evidence="16" key="1">
    <citation type="journal article" date="2014" name="Int. J. Syst. Evol. Microbiol.">
        <title>Complete genome sequence of Corynebacterium casei LMG S-19264T (=DSM 44701T), isolated from a smear-ripened cheese.</title>
        <authorList>
            <consortium name="US DOE Joint Genome Institute (JGI-PGF)"/>
            <person name="Walter F."/>
            <person name="Albersmeier A."/>
            <person name="Kalinowski J."/>
            <person name="Ruckert C."/>
        </authorList>
    </citation>
    <scope>NUCLEOTIDE SEQUENCE</scope>
    <source>
        <strain evidence="16">JCM 3091</strain>
    </source>
</reference>
<reference evidence="16" key="2">
    <citation type="submission" date="2020-09" db="EMBL/GenBank/DDBJ databases">
        <authorList>
            <person name="Sun Q."/>
            <person name="Ohkuma M."/>
        </authorList>
    </citation>
    <scope>NUCLEOTIDE SEQUENCE</scope>
    <source>
        <strain evidence="16">JCM 3091</strain>
    </source>
</reference>
<dbReference type="PANTHER" id="PTHR43552">
    <property type="entry name" value="DIAMINOBUTYRATE--2-OXOGLUTARATE AMINOTRANSFERASE"/>
    <property type="match status" value="1"/>
</dbReference>
<accession>A0A8J3BPN0</accession>
<dbReference type="NCBIfam" id="TIGR00709">
    <property type="entry name" value="dat"/>
    <property type="match status" value="1"/>
</dbReference>
<protein>
    <recommendedName>
        <fullName evidence="6">Diaminobutyrate--2-oxoglutarate transaminase</fullName>
        <ecNumber evidence="5">2.6.1.76</ecNumber>
    </recommendedName>
    <alternativeName>
        <fullName evidence="11">DABA aminotransferase</fullName>
    </alternativeName>
    <alternativeName>
        <fullName evidence="12">Diaminobutyrate--2-oxoglutarate aminotransferase</fullName>
    </alternativeName>
    <alternativeName>
        <fullName evidence="10">L-2,4-diaminobutyric acid transaminase</fullName>
    </alternativeName>
</protein>
<evidence type="ECO:0000256" key="2">
    <source>
        <dbReference type="ARBA" id="ARBA00002189"/>
    </source>
</evidence>
<evidence type="ECO:0000256" key="10">
    <source>
        <dbReference type="ARBA" id="ARBA00029744"/>
    </source>
</evidence>
<proteinExistence type="inferred from homology"/>
<sequence length="477" mass="50771">MTTLDLAPPLAGPRVEGNLPGPRSAEFLDRQQRRESHARSYPRHLPIAIDSAAGSLVRDMDGNVFIDFLAGAGVLTLGHNPPELLDAVRDQLTRLTHGLDFPTPAKDDFIDAQLSMLPPSMRDTTKIHFCGPTGANAVDAAIKLCKIATGRGDIISFQGGFHGSSHAAMAVTGLVEQKQPVANGMPGVHMFPYSYCARCPVDLRPDTCAVNCVAVLERALRDPNGGIAPPAAVIMELVQGEGGVIPARAEYVTRVRALTRELDIPLIVDEVQTGCGRTGTWFAFEQYGIEPDVIVASKGLSGMGLPVAVIMYHERLDRWQPGAHTGTFRGNQLAFAAGAQAVRMVRRDDVLRNVQERGRQLAARLGPLRSNPWVREVRGTGLMWGVELADPATGRPVGDRGRRVQAAALRRGLILEVGGRDDTVVRLLPPLNVSADLLETACAILVDAITECTTGNRPVGAGLGARGGDALAGAATA</sequence>
<dbReference type="PANTHER" id="PTHR43552:SF1">
    <property type="entry name" value="DIAMINOBUTYRATE--2-OXOGLUTARATE AMINOTRANSFERASE"/>
    <property type="match status" value="1"/>
</dbReference>
<comment type="caution">
    <text evidence="16">The sequence shown here is derived from an EMBL/GenBank/DDBJ whole genome shotgun (WGS) entry which is preliminary data.</text>
</comment>
<evidence type="ECO:0000256" key="7">
    <source>
        <dbReference type="ARBA" id="ARBA00022576"/>
    </source>
</evidence>
<dbReference type="EC" id="2.6.1.76" evidence="5"/>
<keyword evidence="9 14" id="KW-0663">Pyridoxal phosphate</keyword>
<comment type="cofactor">
    <cofactor evidence="1">
        <name>pyridoxal 5'-phosphate</name>
        <dbReference type="ChEBI" id="CHEBI:597326"/>
    </cofactor>
</comment>
<evidence type="ECO:0000256" key="13">
    <source>
        <dbReference type="ARBA" id="ARBA00049111"/>
    </source>
</evidence>
<dbReference type="InterPro" id="IPR015421">
    <property type="entry name" value="PyrdxlP-dep_Trfase_major"/>
</dbReference>
<evidence type="ECO:0000256" key="5">
    <source>
        <dbReference type="ARBA" id="ARBA00013155"/>
    </source>
</evidence>
<dbReference type="Proteomes" id="UP000662200">
    <property type="component" value="Unassembled WGS sequence"/>
</dbReference>
<dbReference type="AlphaFoldDB" id="A0A8J3BPN0"/>
<comment type="catalytic activity">
    <reaction evidence="13">
        <text>L-2,4-diaminobutanoate + 2-oxoglutarate = L-aspartate 4-semialdehyde + L-glutamate</text>
        <dbReference type="Rhea" id="RHEA:11160"/>
        <dbReference type="ChEBI" id="CHEBI:16810"/>
        <dbReference type="ChEBI" id="CHEBI:29985"/>
        <dbReference type="ChEBI" id="CHEBI:58761"/>
        <dbReference type="ChEBI" id="CHEBI:537519"/>
        <dbReference type="EC" id="2.6.1.76"/>
    </reaction>
</comment>
<evidence type="ECO:0000256" key="9">
    <source>
        <dbReference type="ARBA" id="ARBA00022898"/>
    </source>
</evidence>
<evidence type="ECO:0000256" key="8">
    <source>
        <dbReference type="ARBA" id="ARBA00022679"/>
    </source>
</evidence>
<name>A0A8J3BPN0_9ACTN</name>
<evidence type="ECO:0000256" key="12">
    <source>
        <dbReference type="ARBA" id="ARBA00031476"/>
    </source>
</evidence>
<dbReference type="InterPro" id="IPR049704">
    <property type="entry name" value="Aminotrans_3_PPA_site"/>
</dbReference>
<evidence type="ECO:0000256" key="15">
    <source>
        <dbReference type="SAM" id="MobiDB-lite"/>
    </source>
</evidence>
<evidence type="ECO:0000256" key="14">
    <source>
        <dbReference type="RuleBase" id="RU003560"/>
    </source>
</evidence>
<dbReference type="EMBL" id="BMQC01000009">
    <property type="protein sequence ID" value="GGK34091.1"/>
    <property type="molecule type" value="Genomic_DNA"/>
</dbReference>
<keyword evidence="8" id="KW-0808">Transferase</keyword>
<feature type="region of interest" description="Disordered" evidence="15">
    <location>
        <begin position="1"/>
        <end position="24"/>
    </location>
</feature>
<dbReference type="RefSeq" id="WP_189114789.1">
    <property type="nucleotide sequence ID" value="NZ_BMQC01000009.1"/>
</dbReference>